<name>A0ABY4R3H7_9ACTN</name>
<keyword evidence="3" id="KW-1185">Reference proteome</keyword>
<dbReference type="Gene3D" id="3.40.50.261">
    <property type="entry name" value="Succinyl-CoA synthetase domains"/>
    <property type="match status" value="2"/>
</dbReference>
<organism evidence="2 3">
    <name type="scientific">Jatrophihabitans telluris</name>
    <dbReference type="NCBI Taxonomy" id="2038343"/>
    <lineage>
        <taxon>Bacteria</taxon>
        <taxon>Bacillati</taxon>
        <taxon>Actinomycetota</taxon>
        <taxon>Actinomycetes</taxon>
        <taxon>Jatrophihabitantales</taxon>
        <taxon>Jatrophihabitantaceae</taxon>
        <taxon>Jatrophihabitans</taxon>
    </lineage>
</organism>
<dbReference type="SUPFAM" id="SSF52210">
    <property type="entry name" value="Succinyl-CoA synthetase domains"/>
    <property type="match status" value="2"/>
</dbReference>
<evidence type="ECO:0000313" key="3">
    <source>
        <dbReference type="Proteomes" id="UP001056336"/>
    </source>
</evidence>
<sequence>MTVDSVLVQRGLYADSVALLQISQTLSQRPGVRTAQVAMATELNLQVLAGMGFVLPEQEWTGNEMVIAVRAEDTESAGAAADAVAGLLARPAGTQGGETTSGASAAPRTIGSASQLFGPGLALISVPGQHAFTEAMDALDSGNDVLLFSDNVTVAQEIRLKERAAELGLLVMGPDCGTAVVNGVGLGFSHTVQAGPVGLVAASGTGAQQVLALLDTAGVGVSAALGVGGRDLSAEVAGRSSLAAMRLLEDDPGTELILVVSKPPAPEVSEQLHRAARHLSTPVEFALLGPGQPDLTAATERAIGLLHRRIPDWPAWIADDGQRSRPGWLRGLFCGGTLCDEAMLLASGSLGPIRSNIALTGAQQLDGFSVAPDRTVEGHSMIDFGSDELTRGRAHPMIDPSLRTQAVQAALLDPQTGVVLLDVVLGHGAHPDPAGVLLPVLNARSAGAPPVVVSLIGTRQDPQNATATAERLHQAGASVFASNAAATRHALALLGGAQPSGHGVTA</sequence>
<dbReference type="RefSeq" id="WP_249773973.1">
    <property type="nucleotide sequence ID" value="NZ_CP097332.1"/>
</dbReference>
<reference evidence="2" key="1">
    <citation type="journal article" date="2018" name="Int. J. Syst. Evol. Microbiol.">
        <title>Jatrophihabitans telluris sp. nov., isolated from sediment soil of lava forest wetlands and the emended description of the genus Jatrophihabitans.</title>
        <authorList>
            <person name="Lee K.C."/>
            <person name="Suh M.K."/>
            <person name="Eom M.K."/>
            <person name="Kim K.K."/>
            <person name="Kim J.S."/>
            <person name="Kim D.S."/>
            <person name="Ko S.H."/>
            <person name="Shin Y.K."/>
            <person name="Lee J.S."/>
        </authorList>
    </citation>
    <scope>NUCLEOTIDE SEQUENCE</scope>
    <source>
        <strain evidence="2">N237</strain>
    </source>
</reference>
<dbReference type="InterPro" id="IPR005811">
    <property type="entry name" value="SUCC_ACL_C"/>
</dbReference>
<evidence type="ECO:0000313" key="2">
    <source>
        <dbReference type="EMBL" id="UQX90077.1"/>
    </source>
</evidence>
<dbReference type="PANTHER" id="PTHR11117">
    <property type="entry name" value="SUCCINYL-COA LIGASE SUBUNIT ALPHA"/>
    <property type="match status" value="1"/>
</dbReference>
<dbReference type="Gene3D" id="3.40.50.720">
    <property type="entry name" value="NAD(P)-binding Rossmann-like Domain"/>
    <property type="match status" value="1"/>
</dbReference>
<dbReference type="PANTHER" id="PTHR11117:SF24">
    <property type="entry name" value="PROTEIN FDRA"/>
    <property type="match status" value="1"/>
</dbReference>
<dbReference type="Pfam" id="PF00549">
    <property type="entry name" value="Ligase_CoA"/>
    <property type="match status" value="1"/>
</dbReference>
<evidence type="ECO:0000259" key="1">
    <source>
        <dbReference type="Pfam" id="PF00549"/>
    </source>
</evidence>
<dbReference type="InterPro" id="IPR016102">
    <property type="entry name" value="Succinyl-CoA_synth-like"/>
</dbReference>
<proteinExistence type="predicted"/>
<dbReference type="Proteomes" id="UP001056336">
    <property type="component" value="Chromosome"/>
</dbReference>
<dbReference type="EMBL" id="CP097332">
    <property type="protein sequence ID" value="UQX90077.1"/>
    <property type="molecule type" value="Genomic_DNA"/>
</dbReference>
<reference evidence="2" key="2">
    <citation type="submission" date="2022-05" db="EMBL/GenBank/DDBJ databases">
        <authorList>
            <person name="Kim J.-S."/>
            <person name="Lee K."/>
            <person name="Suh M."/>
            <person name="Eom M."/>
            <person name="Kim J.-S."/>
            <person name="Kim D.-S."/>
            <person name="Ko S.-H."/>
            <person name="Shin Y."/>
            <person name="Lee J.-S."/>
        </authorList>
    </citation>
    <scope>NUCLEOTIDE SEQUENCE</scope>
    <source>
        <strain evidence="2">N237</strain>
    </source>
</reference>
<feature type="domain" description="ATP-citrate synthase/succinyl-CoA ligase C-terminal" evidence="1">
    <location>
        <begin position="332"/>
        <end position="492"/>
    </location>
</feature>
<gene>
    <name evidence="2" type="ORF">M6D93_08760</name>
</gene>
<protein>
    <recommendedName>
        <fullName evidence="1">ATP-citrate synthase/succinyl-CoA ligase C-terminal domain-containing protein</fullName>
    </recommendedName>
</protein>
<accession>A0ABY4R3H7</accession>